<reference evidence="6" key="1">
    <citation type="submission" date="2020-07" db="EMBL/GenBank/DDBJ databases">
        <title>Huge and variable diversity of episymbiotic CPR bacteria and DPANN archaea in groundwater ecosystems.</title>
        <authorList>
            <person name="He C.Y."/>
            <person name="Keren R."/>
            <person name="Whittaker M."/>
            <person name="Farag I.F."/>
            <person name="Doudna J."/>
            <person name="Cate J.H.D."/>
            <person name="Banfield J.F."/>
        </authorList>
    </citation>
    <scope>NUCLEOTIDE SEQUENCE</scope>
    <source>
        <strain evidence="6">NC_groundwater_1370_Ag_S-0.2um_69_93</strain>
    </source>
</reference>
<keyword evidence="3 4" id="KW-0408">Iron</keyword>
<dbReference type="SUPFAM" id="SSF46626">
    <property type="entry name" value="Cytochrome c"/>
    <property type="match status" value="2"/>
</dbReference>
<dbReference type="GO" id="GO:0020037">
    <property type="term" value="F:heme binding"/>
    <property type="evidence" value="ECO:0007669"/>
    <property type="project" value="InterPro"/>
</dbReference>
<accession>A0A932ZT82</accession>
<proteinExistence type="predicted"/>
<dbReference type="InterPro" id="IPR009056">
    <property type="entry name" value="Cyt_c-like_dom"/>
</dbReference>
<organism evidence="6 7">
    <name type="scientific">Tectimicrobiota bacterium</name>
    <dbReference type="NCBI Taxonomy" id="2528274"/>
    <lineage>
        <taxon>Bacteria</taxon>
        <taxon>Pseudomonadati</taxon>
        <taxon>Nitrospinota/Tectimicrobiota group</taxon>
        <taxon>Candidatus Tectimicrobiota</taxon>
    </lineage>
</organism>
<name>A0A932ZT82_UNCTE</name>
<keyword evidence="1 4" id="KW-0349">Heme</keyword>
<comment type="caution">
    <text evidence="6">The sequence shown here is derived from an EMBL/GenBank/DDBJ whole genome shotgun (WGS) entry which is preliminary data.</text>
</comment>
<dbReference type="PROSITE" id="PS51007">
    <property type="entry name" value="CYTC"/>
    <property type="match status" value="2"/>
</dbReference>
<dbReference type="Gene3D" id="1.10.760.10">
    <property type="entry name" value="Cytochrome c-like domain"/>
    <property type="match status" value="2"/>
</dbReference>
<sequence length="244" mass="26871">MSLFRLLLSRTGAAPLGGTALLALLGASSPAWSTERGRDIFFARGCAQCHTIQGPEAKVPVTERHKLKGPTLWYAGSKFRPGYLGRWLAKPQAFRGVRWGTMDKGKTPHPALTSAEAKEVAGFLEGLKDPEMPTGVVPGWGDKLPRQVLRRARILFQKEQPCYACHMVHIRKTVYRQAVEVGGFTGPHLIDAGLRLRPNFVVALLKSPERYAPNGRMPRYGNQAFTPLSEQDLIALAAYIATLK</sequence>
<evidence type="ECO:0000256" key="2">
    <source>
        <dbReference type="ARBA" id="ARBA00022723"/>
    </source>
</evidence>
<evidence type="ECO:0000313" key="7">
    <source>
        <dbReference type="Proteomes" id="UP000752292"/>
    </source>
</evidence>
<dbReference type="GO" id="GO:0009055">
    <property type="term" value="F:electron transfer activity"/>
    <property type="evidence" value="ECO:0007669"/>
    <property type="project" value="InterPro"/>
</dbReference>
<dbReference type="AlphaFoldDB" id="A0A932ZT82"/>
<dbReference type="Pfam" id="PF00034">
    <property type="entry name" value="Cytochrom_C"/>
    <property type="match status" value="2"/>
</dbReference>
<evidence type="ECO:0000259" key="5">
    <source>
        <dbReference type="PROSITE" id="PS51007"/>
    </source>
</evidence>
<feature type="domain" description="Cytochrome c" evidence="5">
    <location>
        <begin position="32"/>
        <end position="128"/>
    </location>
</feature>
<evidence type="ECO:0000256" key="4">
    <source>
        <dbReference type="PROSITE-ProRule" id="PRU00433"/>
    </source>
</evidence>
<keyword evidence="2 4" id="KW-0479">Metal-binding</keyword>
<evidence type="ECO:0000256" key="3">
    <source>
        <dbReference type="ARBA" id="ARBA00023004"/>
    </source>
</evidence>
<evidence type="ECO:0000256" key="1">
    <source>
        <dbReference type="ARBA" id="ARBA00022617"/>
    </source>
</evidence>
<gene>
    <name evidence="6" type="ORF">HY618_01160</name>
</gene>
<dbReference type="GO" id="GO:0046872">
    <property type="term" value="F:metal ion binding"/>
    <property type="evidence" value="ECO:0007669"/>
    <property type="project" value="UniProtKB-KW"/>
</dbReference>
<dbReference type="EMBL" id="JACQRX010000050">
    <property type="protein sequence ID" value="MBI4251044.1"/>
    <property type="molecule type" value="Genomic_DNA"/>
</dbReference>
<protein>
    <submittedName>
        <fullName evidence="6">Cytochrome c</fullName>
    </submittedName>
</protein>
<evidence type="ECO:0000313" key="6">
    <source>
        <dbReference type="EMBL" id="MBI4251044.1"/>
    </source>
</evidence>
<dbReference type="InterPro" id="IPR036909">
    <property type="entry name" value="Cyt_c-like_dom_sf"/>
</dbReference>
<feature type="domain" description="Cytochrome c" evidence="5">
    <location>
        <begin position="147"/>
        <end position="244"/>
    </location>
</feature>
<dbReference type="Proteomes" id="UP000752292">
    <property type="component" value="Unassembled WGS sequence"/>
</dbReference>